<keyword evidence="2" id="KW-1185">Reference proteome</keyword>
<proteinExistence type="predicted"/>
<reference evidence="1 2" key="1">
    <citation type="submission" date="2015-07" db="EMBL/GenBank/DDBJ databases">
        <title>Genome analysis of myxobacterium Chondromyces crocatus Cm c5 reveals a high potential for natural compound synthesis and the genetic basis for the loss of fruiting body formation.</title>
        <authorList>
            <person name="Zaburannyi N."/>
            <person name="Bunk B."/>
            <person name="Maier J."/>
            <person name="Overmann J."/>
            <person name="Mueller R."/>
        </authorList>
    </citation>
    <scope>NUCLEOTIDE SEQUENCE [LARGE SCALE GENOMIC DNA]</scope>
    <source>
        <strain evidence="1 2">Cm c5</strain>
    </source>
</reference>
<dbReference type="RefSeq" id="WP_050434494.1">
    <property type="nucleotide sequence ID" value="NZ_CP012159.1"/>
</dbReference>
<sequence length="99" mass="11337">MGYEYVSAAKPDDACIASVQRALSLDPRYEVLSSTETGIALRLVRQPARDRWPEDLDVYFRPVLRVVFHSATRNDRNDFLKSLQSLLAGHGHDDRFEED</sequence>
<organism evidence="1 2">
    <name type="scientific">Chondromyces crocatus</name>
    <dbReference type="NCBI Taxonomy" id="52"/>
    <lineage>
        <taxon>Bacteria</taxon>
        <taxon>Pseudomonadati</taxon>
        <taxon>Myxococcota</taxon>
        <taxon>Polyangia</taxon>
        <taxon>Polyangiales</taxon>
        <taxon>Polyangiaceae</taxon>
        <taxon>Chondromyces</taxon>
    </lineage>
</organism>
<name>A0A0K1EQ52_CHOCO</name>
<accession>A0A0K1EQ52</accession>
<protein>
    <submittedName>
        <fullName evidence="1">Uncharacterized protein</fullName>
    </submittedName>
</protein>
<dbReference type="Proteomes" id="UP000067626">
    <property type="component" value="Chromosome"/>
</dbReference>
<evidence type="ECO:0000313" key="1">
    <source>
        <dbReference type="EMBL" id="AKT42944.1"/>
    </source>
</evidence>
<dbReference type="KEGG" id="ccro:CMC5_071720"/>
<dbReference type="AlphaFoldDB" id="A0A0K1EQ52"/>
<dbReference type="EMBL" id="CP012159">
    <property type="protein sequence ID" value="AKT42944.1"/>
    <property type="molecule type" value="Genomic_DNA"/>
</dbReference>
<gene>
    <name evidence="1" type="ORF">CMC5_071720</name>
</gene>
<evidence type="ECO:0000313" key="2">
    <source>
        <dbReference type="Proteomes" id="UP000067626"/>
    </source>
</evidence>